<organism evidence="2 3">
    <name type="scientific">Gavia stellata</name>
    <name type="common">Red-throated diver</name>
    <name type="synonym">Colymbus stellatus</name>
    <dbReference type="NCBI Taxonomy" id="37040"/>
    <lineage>
        <taxon>Eukaryota</taxon>
        <taxon>Metazoa</taxon>
        <taxon>Chordata</taxon>
        <taxon>Craniata</taxon>
        <taxon>Vertebrata</taxon>
        <taxon>Euteleostomi</taxon>
        <taxon>Archelosauria</taxon>
        <taxon>Archosauria</taxon>
        <taxon>Dinosauria</taxon>
        <taxon>Saurischia</taxon>
        <taxon>Theropoda</taxon>
        <taxon>Coelurosauria</taxon>
        <taxon>Aves</taxon>
        <taxon>Neognathae</taxon>
        <taxon>Neoaves</taxon>
        <taxon>Aequornithes</taxon>
        <taxon>Gaviiformes</taxon>
        <taxon>Gaviidae</taxon>
        <taxon>Gavia</taxon>
    </lineage>
</organism>
<evidence type="ECO:0000313" key="2">
    <source>
        <dbReference type="EMBL" id="KFV52154.1"/>
    </source>
</evidence>
<sequence>QAVGNDGPIMIRVPFSITDLNNWKLVAGNCRVDQDKVANAFEIMIKTQDPDWKDIEAIMQALFSSTEREMIHKAARAQVEAQVASGNLQGTVENHLPSADPNWHPNIDGHRQLLTKYRKWILFGIQNALPKASNWSRLYKIKQDQKESP</sequence>
<evidence type="ECO:0000313" key="3">
    <source>
        <dbReference type="Proteomes" id="UP000054313"/>
    </source>
</evidence>
<dbReference type="PANTHER" id="PTHR33166">
    <property type="entry name" value="GAG_P30 DOMAIN-CONTAINING PROTEIN"/>
    <property type="match status" value="1"/>
</dbReference>
<name>A0A093FD55_GAVST</name>
<proteinExistence type="predicted"/>
<protein>
    <recommendedName>
        <fullName evidence="1">Core shell protein Gag P30 domain-containing protein</fullName>
    </recommendedName>
</protein>
<dbReference type="InterPro" id="IPR008919">
    <property type="entry name" value="Retrov_capsid_N"/>
</dbReference>
<dbReference type="SUPFAM" id="SSF47943">
    <property type="entry name" value="Retrovirus capsid protein, N-terminal core domain"/>
    <property type="match status" value="1"/>
</dbReference>
<reference evidence="2 3" key="1">
    <citation type="submission" date="2014-04" db="EMBL/GenBank/DDBJ databases">
        <title>Genome evolution of avian class.</title>
        <authorList>
            <person name="Zhang G."/>
            <person name="Li C."/>
        </authorList>
    </citation>
    <scope>NUCLEOTIDE SEQUENCE [LARGE SCALE GENOMIC DNA]</scope>
    <source>
        <strain evidence="2">BGI_N328</strain>
    </source>
</reference>
<dbReference type="GO" id="GO:0019068">
    <property type="term" value="P:virion assembly"/>
    <property type="evidence" value="ECO:0007669"/>
    <property type="project" value="InterPro"/>
</dbReference>
<accession>A0A093FD55</accession>
<dbReference type="Pfam" id="PF02093">
    <property type="entry name" value="Gag_p30"/>
    <property type="match status" value="1"/>
</dbReference>
<dbReference type="Gene3D" id="1.10.375.10">
    <property type="entry name" value="Human Immunodeficiency Virus Type 1 Capsid Protein"/>
    <property type="match status" value="1"/>
</dbReference>
<feature type="non-terminal residue" evidence="2">
    <location>
        <position position="149"/>
    </location>
</feature>
<evidence type="ECO:0000259" key="1">
    <source>
        <dbReference type="Pfam" id="PF02093"/>
    </source>
</evidence>
<feature type="domain" description="Core shell protein Gag P30" evidence="1">
    <location>
        <begin position="19"/>
        <end position="149"/>
    </location>
</feature>
<dbReference type="InterPro" id="IPR050462">
    <property type="entry name" value="Retroviral_Gag-Pol_poly"/>
</dbReference>
<keyword evidence="3" id="KW-1185">Reference proteome</keyword>
<dbReference type="InterPro" id="IPR003036">
    <property type="entry name" value="Gag_P30"/>
</dbReference>
<dbReference type="AlphaFoldDB" id="A0A093FD55"/>
<dbReference type="EMBL" id="KK623086">
    <property type="protein sequence ID" value="KFV52154.1"/>
    <property type="molecule type" value="Genomic_DNA"/>
</dbReference>
<feature type="non-terminal residue" evidence="2">
    <location>
        <position position="1"/>
    </location>
</feature>
<gene>
    <name evidence="2" type="ORF">N328_11898</name>
</gene>
<dbReference type="Proteomes" id="UP000054313">
    <property type="component" value="Unassembled WGS sequence"/>
</dbReference>